<reference evidence="1 2" key="1">
    <citation type="submission" date="2014-05" db="EMBL/GenBank/DDBJ databases">
        <title>ATOL: Assembling a taxonomically balanced genome-scale reconstruction of the evolutionary history of the Enterobacteriaceae.</title>
        <authorList>
            <person name="Plunkett G.III."/>
            <person name="Neeno-Eckwall E.C."/>
            <person name="Glasner J.D."/>
            <person name="Perna N.T."/>
        </authorList>
    </citation>
    <scope>NUCLEOTIDE SEQUENCE [LARGE SCALE GENOMIC DNA]</scope>
    <source>
        <strain evidence="1 2">ATCC 33301</strain>
    </source>
</reference>
<evidence type="ECO:0000313" key="2">
    <source>
        <dbReference type="Proteomes" id="UP000028602"/>
    </source>
</evidence>
<dbReference type="AlphaFoldDB" id="A0A085JI09"/>
<dbReference type="Proteomes" id="UP000028602">
    <property type="component" value="Unassembled WGS sequence"/>
</dbReference>
<dbReference type="EMBL" id="JMPR01000027">
    <property type="protein sequence ID" value="KFD20105.1"/>
    <property type="molecule type" value="Genomic_DNA"/>
</dbReference>
<gene>
    <name evidence="1" type="ORF">GTPT_1560</name>
</gene>
<proteinExistence type="predicted"/>
<name>A0A085JI09_9GAMM</name>
<evidence type="ECO:0000313" key="1">
    <source>
        <dbReference type="EMBL" id="KFD20105.1"/>
    </source>
</evidence>
<protein>
    <submittedName>
        <fullName evidence="1">Uncharacterized protein</fullName>
    </submittedName>
</protein>
<dbReference type="RefSeq" id="WP_029990944.1">
    <property type="nucleotide sequence ID" value="NZ_JMPR01000027.1"/>
</dbReference>
<organism evidence="1 2">
    <name type="scientific">Tatumella ptyseos ATCC 33301</name>
    <dbReference type="NCBI Taxonomy" id="1005995"/>
    <lineage>
        <taxon>Bacteria</taxon>
        <taxon>Pseudomonadati</taxon>
        <taxon>Pseudomonadota</taxon>
        <taxon>Gammaproteobacteria</taxon>
        <taxon>Enterobacterales</taxon>
        <taxon>Erwiniaceae</taxon>
        <taxon>Tatumella</taxon>
    </lineage>
</organism>
<comment type="caution">
    <text evidence="1">The sequence shown here is derived from an EMBL/GenBank/DDBJ whole genome shotgun (WGS) entry which is preliminary data.</text>
</comment>
<accession>A0A085JI09</accession>
<keyword evidence="2" id="KW-1185">Reference proteome</keyword>
<sequence>MASEYLPFLNNLLPESAGPALPLSRKMYREDFREQMDKYGKDSPAEELKRNRMFHHLLYYDDVFII</sequence>